<evidence type="ECO:0000313" key="1">
    <source>
        <dbReference type="EMBL" id="CAI0469050.1"/>
    </source>
</evidence>
<evidence type="ECO:0000313" key="2">
    <source>
        <dbReference type="Proteomes" id="UP001154282"/>
    </source>
</evidence>
<dbReference type="Proteomes" id="UP001154282">
    <property type="component" value="Unassembled WGS sequence"/>
</dbReference>
<keyword evidence="2" id="KW-1185">Reference proteome</keyword>
<dbReference type="AlphaFoldDB" id="A0AAV0PEK9"/>
<accession>A0AAV0PEK9</accession>
<gene>
    <name evidence="1" type="ORF">LITE_LOCUS38031</name>
</gene>
<protein>
    <submittedName>
        <fullName evidence="1">Uncharacterized protein</fullName>
    </submittedName>
</protein>
<proteinExistence type="predicted"/>
<organism evidence="1 2">
    <name type="scientific">Linum tenue</name>
    <dbReference type="NCBI Taxonomy" id="586396"/>
    <lineage>
        <taxon>Eukaryota</taxon>
        <taxon>Viridiplantae</taxon>
        <taxon>Streptophyta</taxon>
        <taxon>Embryophyta</taxon>
        <taxon>Tracheophyta</taxon>
        <taxon>Spermatophyta</taxon>
        <taxon>Magnoliopsida</taxon>
        <taxon>eudicotyledons</taxon>
        <taxon>Gunneridae</taxon>
        <taxon>Pentapetalae</taxon>
        <taxon>rosids</taxon>
        <taxon>fabids</taxon>
        <taxon>Malpighiales</taxon>
        <taxon>Linaceae</taxon>
        <taxon>Linum</taxon>
    </lineage>
</organism>
<name>A0AAV0PEK9_9ROSI</name>
<sequence length="83" mass="9312">MRDGGHQEGVLMWCGHHHRNDCGLGFSSAVEEKMDQYTKSIVGLAFLRTGLISTLTKREVYDQPNVLNLYLSVSSTSEPITRQ</sequence>
<reference evidence="1" key="1">
    <citation type="submission" date="2022-08" db="EMBL/GenBank/DDBJ databases">
        <authorList>
            <person name="Gutierrez-Valencia J."/>
        </authorList>
    </citation>
    <scope>NUCLEOTIDE SEQUENCE</scope>
</reference>
<comment type="caution">
    <text evidence="1">The sequence shown here is derived from an EMBL/GenBank/DDBJ whole genome shotgun (WGS) entry which is preliminary data.</text>
</comment>
<dbReference type="EMBL" id="CAMGYJ010000008">
    <property type="protein sequence ID" value="CAI0469050.1"/>
    <property type="molecule type" value="Genomic_DNA"/>
</dbReference>